<proteinExistence type="predicted"/>
<protein>
    <submittedName>
        <fullName evidence="2">Uncharacterized protein</fullName>
    </submittedName>
</protein>
<dbReference type="InParanoid" id="G4TJZ7"/>
<feature type="compositionally biased region" description="Low complexity" evidence="1">
    <location>
        <begin position="749"/>
        <end position="765"/>
    </location>
</feature>
<feature type="region of interest" description="Disordered" evidence="1">
    <location>
        <begin position="1"/>
        <end position="71"/>
    </location>
</feature>
<name>G4TJZ7_SERID</name>
<dbReference type="EMBL" id="CAFZ01000128">
    <property type="protein sequence ID" value="CCA71632.1"/>
    <property type="molecule type" value="Genomic_DNA"/>
</dbReference>
<dbReference type="HOGENOM" id="CLU_334363_0_0_1"/>
<evidence type="ECO:0000256" key="1">
    <source>
        <dbReference type="SAM" id="MobiDB-lite"/>
    </source>
</evidence>
<feature type="compositionally biased region" description="Polar residues" evidence="1">
    <location>
        <begin position="224"/>
        <end position="241"/>
    </location>
</feature>
<dbReference type="OrthoDB" id="10447588at2759"/>
<gene>
    <name evidence="2" type="ORF">PIIN_05568</name>
</gene>
<accession>G4TJZ7</accession>
<sequence length="854" mass="91459">MDKQTSSLGTEALSPSMTRASSSSTDSMSAATPDGDVSSPVQETPVSPGSPPSHKLKKKRSKKNSESEGKPTLTRGVFAVWIACLALQRPSRLTRILLAISLSTSSMVTPILNASSPQHSQSRKKASGAPRRSMPATKTSAPAVAGQKPKESTPPLEETSSPFDMGELAKAIPQVDTEVRAKSAPPTPQRSYAAVTATSITRESSLSKPIATTRGKAPKLEGLSQRSQPYGRQSAQPSHQQIPYRKFTPEERNLWETLLKRLNGDKAHLSWLENDAGNTETAKLAVLKRIIDYMDQYGTMPMEVTIKSSPNAKGGVEKVVCGPCRQEQQPHIKEYPTVQKAAVHITSNHWEMQLWLCIVPGCGKAFRCRDGIQNPKRHMEKMHPNWSRPSNPDPSIHVTNPGEQAYLTVPSTSGYAESLSGTEYSDLSASVGSYPESSNGGYPSTSYQAPYYTTDQAPQSSIQQSPGVFVRMSSATPAPLKLQPPLMPIIPADLPEPFPLGPSPSPSRSQGPLDDILSRLGIGASRAQQPNPTLKQGLVMVGNNLTLGSVSPSEMANVVPTQVAKRPSRRATVDLRPTQSTGVTITMEQTSLGVAPGRARNVSNPTMMYTAASFQIPVPPQQQPFIPQLGHMYQPVPTGQMYQPPVSAPQMYQPPYAPSSHSASLSPQQLSPGYTQSMGYGQTPESYMSSPPHKMPSTSPNSQPHLHLAYPSPAPTHGFSTSPPFVSHMPLLNSTAMVDTSPYLTLQASGQQSPNQSSRSSHSSSPYPPIDDPLLGFDLSQNGQRTSVDGGSGGGQSPEYVKGEGQPPLSAALLQPSLGDPLQLGGAPPSPNKAEPLSAVEMGQLLNYFDKVQN</sequence>
<evidence type="ECO:0000313" key="3">
    <source>
        <dbReference type="Proteomes" id="UP000007148"/>
    </source>
</evidence>
<feature type="region of interest" description="Disordered" evidence="1">
    <location>
        <begin position="644"/>
        <end position="715"/>
    </location>
</feature>
<feature type="region of interest" description="Disordered" evidence="1">
    <location>
        <begin position="747"/>
        <end position="838"/>
    </location>
</feature>
<dbReference type="Proteomes" id="UP000007148">
    <property type="component" value="Unassembled WGS sequence"/>
</dbReference>
<reference evidence="2 3" key="1">
    <citation type="journal article" date="2011" name="PLoS Pathog.">
        <title>Endophytic Life Strategies Decoded by Genome and Transcriptome Analyses of the Mutualistic Root Symbiont Piriformospora indica.</title>
        <authorList>
            <person name="Zuccaro A."/>
            <person name="Lahrmann U."/>
            <person name="Guldener U."/>
            <person name="Langen G."/>
            <person name="Pfiffi S."/>
            <person name="Biedenkopf D."/>
            <person name="Wong P."/>
            <person name="Samans B."/>
            <person name="Grimm C."/>
            <person name="Basiewicz M."/>
            <person name="Murat C."/>
            <person name="Martin F."/>
            <person name="Kogel K.H."/>
        </authorList>
    </citation>
    <scope>NUCLEOTIDE SEQUENCE [LARGE SCALE GENOMIC DNA]</scope>
    <source>
        <strain evidence="2 3">DSM 11827</strain>
    </source>
</reference>
<feature type="compositionally biased region" description="Pro residues" evidence="1">
    <location>
        <begin position="495"/>
        <end position="505"/>
    </location>
</feature>
<dbReference type="AlphaFoldDB" id="G4TJZ7"/>
<keyword evidence="3" id="KW-1185">Reference proteome</keyword>
<organism evidence="2 3">
    <name type="scientific">Serendipita indica (strain DSM 11827)</name>
    <name type="common">Root endophyte fungus</name>
    <name type="synonym">Piriformospora indica</name>
    <dbReference type="NCBI Taxonomy" id="1109443"/>
    <lineage>
        <taxon>Eukaryota</taxon>
        <taxon>Fungi</taxon>
        <taxon>Dikarya</taxon>
        <taxon>Basidiomycota</taxon>
        <taxon>Agaricomycotina</taxon>
        <taxon>Agaricomycetes</taxon>
        <taxon>Sebacinales</taxon>
        <taxon>Serendipitaceae</taxon>
        <taxon>Serendipita</taxon>
    </lineage>
</organism>
<feature type="compositionally biased region" description="Polar residues" evidence="1">
    <location>
        <begin position="659"/>
        <end position="689"/>
    </location>
</feature>
<feature type="compositionally biased region" description="Low complexity" evidence="1">
    <location>
        <begin position="805"/>
        <end position="819"/>
    </location>
</feature>
<feature type="compositionally biased region" description="Polar residues" evidence="1">
    <location>
        <begin position="779"/>
        <end position="789"/>
    </location>
</feature>
<feature type="region of interest" description="Disordered" evidence="1">
    <location>
        <begin position="495"/>
        <end position="514"/>
    </location>
</feature>
<feature type="compositionally biased region" description="Polar residues" evidence="1">
    <location>
        <begin position="196"/>
        <end position="207"/>
    </location>
</feature>
<feature type="region of interest" description="Disordered" evidence="1">
    <location>
        <begin position="112"/>
        <end position="241"/>
    </location>
</feature>
<evidence type="ECO:0000313" key="2">
    <source>
        <dbReference type="EMBL" id="CCA71632.1"/>
    </source>
</evidence>
<feature type="compositionally biased region" description="Low complexity" evidence="1">
    <location>
        <begin position="14"/>
        <end position="34"/>
    </location>
</feature>
<comment type="caution">
    <text evidence="2">The sequence shown here is derived from an EMBL/GenBank/DDBJ whole genome shotgun (WGS) entry which is preliminary data.</text>
</comment>